<proteinExistence type="predicted"/>
<gene>
    <name evidence="1" type="ORF">D5086_006173</name>
</gene>
<protein>
    <submittedName>
        <fullName evidence="1">Uncharacterized protein</fullName>
    </submittedName>
</protein>
<comment type="caution">
    <text evidence="1">The sequence shown here is derived from an EMBL/GenBank/DDBJ whole genome shotgun (WGS) entry which is preliminary data.</text>
</comment>
<dbReference type="Proteomes" id="UP000309997">
    <property type="component" value="Unassembled WGS sequence"/>
</dbReference>
<accession>A0ACC4CKA1</accession>
<sequence length="57" mass="6543">FWRVILHIASYSLYHTSATNFCFLKGGNGGLELLKGYDWFQALEFTDVLSCNISMYT</sequence>
<organism evidence="1 2">
    <name type="scientific">Populus alba</name>
    <name type="common">White poplar</name>
    <dbReference type="NCBI Taxonomy" id="43335"/>
    <lineage>
        <taxon>Eukaryota</taxon>
        <taxon>Viridiplantae</taxon>
        <taxon>Streptophyta</taxon>
        <taxon>Embryophyta</taxon>
        <taxon>Tracheophyta</taxon>
        <taxon>Spermatophyta</taxon>
        <taxon>Magnoliopsida</taxon>
        <taxon>eudicotyledons</taxon>
        <taxon>Gunneridae</taxon>
        <taxon>Pentapetalae</taxon>
        <taxon>rosids</taxon>
        <taxon>fabids</taxon>
        <taxon>Malpighiales</taxon>
        <taxon>Salicaceae</taxon>
        <taxon>Saliceae</taxon>
        <taxon>Populus</taxon>
    </lineage>
</organism>
<keyword evidence="2" id="KW-1185">Reference proteome</keyword>
<name>A0ACC4CKA1_POPAL</name>
<evidence type="ECO:0000313" key="2">
    <source>
        <dbReference type="Proteomes" id="UP000309997"/>
    </source>
</evidence>
<dbReference type="EMBL" id="RCHU02000003">
    <property type="protein sequence ID" value="KAL3598255.1"/>
    <property type="molecule type" value="Genomic_DNA"/>
</dbReference>
<feature type="non-terminal residue" evidence="1">
    <location>
        <position position="1"/>
    </location>
</feature>
<reference evidence="1 2" key="1">
    <citation type="journal article" date="2024" name="Plant Biotechnol. J.">
        <title>Genome and CRISPR/Cas9 system of a widespread forest tree (Populus alba) in the world.</title>
        <authorList>
            <person name="Liu Y.J."/>
            <person name="Jiang P.F."/>
            <person name="Han X.M."/>
            <person name="Li X.Y."/>
            <person name="Wang H.M."/>
            <person name="Wang Y.J."/>
            <person name="Wang X.X."/>
            <person name="Zeng Q.Y."/>
        </authorList>
    </citation>
    <scope>NUCLEOTIDE SEQUENCE [LARGE SCALE GENOMIC DNA]</scope>
    <source>
        <strain evidence="2">cv. PAL-ZL1</strain>
    </source>
</reference>
<evidence type="ECO:0000313" key="1">
    <source>
        <dbReference type="EMBL" id="KAL3598255.1"/>
    </source>
</evidence>